<organism evidence="1 2">
    <name type="scientific">Dreissena polymorpha</name>
    <name type="common">Zebra mussel</name>
    <name type="synonym">Mytilus polymorpha</name>
    <dbReference type="NCBI Taxonomy" id="45954"/>
    <lineage>
        <taxon>Eukaryota</taxon>
        <taxon>Metazoa</taxon>
        <taxon>Spiralia</taxon>
        <taxon>Lophotrochozoa</taxon>
        <taxon>Mollusca</taxon>
        <taxon>Bivalvia</taxon>
        <taxon>Autobranchia</taxon>
        <taxon>Heteroconchia</taxon>
        <taxon>Euheterodonta</taxon>
        <taxon>Imparidentia</taxon>
        <taxon>Neoheterodontei</taxon>
        <taxon>Myida</taxon>
        <taxon>Dreissenoidea</taxon>
        <taxon>Dreissenidae</taxon>
        <taxon>Dreissena</taxon>
    </lineage>
</organism>
<dbReference type="Proteomes" id="UP000828390">
    <property type="component" value="Unassembled WGS sequence"/>
</dbReference>
<protein>
    <submittedName>
        <fullName evidence="1">Uncharacterized protein</fullName>
    </submittedName>
</protein>
<proteinExistence type="predicted"/>
<accession>A0A9D4LIP5</accession>
<sequence length="114" mass="13788">MLVKSIFGSRLSSDLNRRFYPSREDIRKIVYRERKRLMDGKLDQQLLAEKVEEWTGEDTGNLVFFRPRTEDGDKESSSFLLIFQSEWQRRLHAKYGKEYIWVGNNDLYVYQHYV</sequence>
<reference evidence="1" key="1">
    <citation type="journal article" date="2019" name="bioRxiv">
        <title>The Genome of the Zebra Mussel, Dreissena polymorpha: A Resource for Invasive Species Research.</title>
        <authorList>
            <person name="McCartney M.A."/>
            <person name="Auch B."/>
            <person name="Kono T."/>
            <person name="Mallez S."/>
            <person name="Zhang Y."/>
            <person name="Obille A."/>
            <person name="Becker A."/>
            <person name="Abrahante J.E."/>
            <person name="Garbe J."/>
            <person name="Badalamenti J.P."/>
            <person name="Herman A."/>
            <person name="Mangelson H."/>
            <person name="Liachko I."/>
            <person name="Sullivan S."/>
            <person name="Sone E.D."/>
            <person name="Koren S."/>
            <person name="Silverstein K.A.T."/>
            <person name="Beckman K.B."/>
            <person name="Gohl D.M."/>
        </authorList>
    </citation>
    <scope>NUCLEOTIDE SEQUENCE</scope>
    <source>
        <strain evidence="1">Duluth1</strain>
        <tissue evidence="1">Whole animal</tissue>
    </source>
</reference>
<evidence type="ECO:0000313" key="1">
    <source>
        <dbReference type="EMBL" id="KAH3858775.1"/>
    </source>
</evidence>
<dbReference type="EMBL" id="JAIWYP010000003">
    <property type="protein sequence ID" value="KAH3858775.1"/>
    <property type="molecule type" value="Genomic_DNA"/>
</dbReference>
<keyword evidence="2" id="KW-1185">Reference proteome</keyword>
<evidence type="ECO:0000313" key="2">
    <source>
        <dbReference type="Proteomes" id="UP000828390"/>
    </source>
</evidence>
<gene>
    <name evidence="1" type="ORF">DPMN_101404</name>
</gene>
<comment type="caution">
    <text evidence="1">The sequence shown here is derived from an EMBL/GenBank/DDBJ whole genome shotgun (WGS) entry which is preliminary data.</text>
</comment>
<dbReference type="PANTHER" id="PTHR47456">
    <property type="entry name" value="PHD-TYPE DOMAIN-CONTAINING PROTEIN"/>
    <property type="match status" value="1"/>
</dbReference>
<name>A0A9D4LIP5_DREPO</name>
<reference evidence="1" key="2">
    <citation type="submission" date="2020-11" db="EMBL/GenBank/DDBJ databases">
        <authorList>
            <person name="McCartney M.A."/>
            <person name="Auch B."/>
            <person name="Kono T."/>
            <person name="Mallez S."/>
            <person name="Becker A."/>
            <person name="Gohl D.M."/>
            <person name="Silverstein K.A.T."/>
            <person name="Koren S."/>
            <person name="Bechman K.B."/>
            <person name="Herman A."/>
            <person name="Abrahante J.E."/>
            <person name="Garbe J."/>
        </authorList>
    </citation>
    <scope>NUCLEOTIDE SEQUENCE</scope>
    <source>
        <strain evidence="1">Duluth1</strain>
        <tissue evidence="1">Whole animal</tissue>
    </source>
</reference>
<dbReference type="AlphaFoldDB" id="A0A9D4LIP5"/>